<dbReference type="Pfam" id="PF00587">
    <property type="entry name" value="tRNA-synt_2b"/>
    <property type="match status" value="1"/>
</dbReference>
<feature type="binding site" evidence="15">
    <location>
        <position position="232"/>
    </location>
    <ligand>
        <name>L-serine</name>
        <dbReference type="ChEBI" id="CHEBI:33384"/>
    </ligand>
</feature>
<gene>
    <name evidence="19" type="ORF">FHX73_14139</name>
</gene>
<evidence type="ECO:0000256" key="5">
    <source>
        <dbReference type="ARBA" id="ARBA00022490"/>
    </source>
</evidence>
<evidence type="ECO:0000256" key="15">
    <source>
        <dbReference type="PIRSR" id="PIRSR001529-1"/>
    </source>
</evidence>
<comment type="catalytic activity">
    <reaction evidence="12">
        <text>tRNA(Sec) + L-serine + ATP = L-seryl-tRNA(Sec) + AMP + diphosphate + H(+)</text>
        <dbReference type="Rhea" id="RHEA:42580"/>
        <dbReference type="Rhea" id="RHEA-COMP:9742"/>
        <dbReference type="Rhea" id="RHEA-COMP:10128"/>
        <dbReference type="ChEBI" id="CHEBI:15378"/>
        <dbReference type="ChEBI" id="CHEBI:30616"/>
        <dbReference type="ChEBI" id="CHEBI:33019"/>
        <dbReference type="ChEBI" id="CHEBI:33384"/>
        <dbReference type="ChEBI" id="CHEBI:78442"/>
        <dbReference type="ChEBI" id="CHEBI:78533"/>
        <dbReference type="ChEBI" id="CHEBI:456215"/>
        <dbReference type="EC" id="6.1.1.11"/>
    </reaction>
</comment>
<dbReference type="Gene3D" id="3.30.930.10">
    <property type="entry name" value="Bira Bifunctional Protein, Domain 2"/>
    <property type="match status" value="1"/>
</dbReference>
<dbReference type="InterPro" id="IPR006195">
    <property type="entry name" value="aa-tRNA-synth_II"/>
</dbReference>
<dbReference type="PIRSF" id="PIRSF001529">
    <property type="entry name" value="Ser-tRNA-synth_IIa"/>
    <property type="match status" value="1"/>
</dbReference>
<dbReference type="OrthoDB" id="9804647at2"/>
<evidence type="ECO:0000313" key="20">
    <source>
        <dbReference type="Proteomes" id="UP000317940"/>
    </source>
</evidence>
<feature type="binding site" evidence="15">
    <location>
        <position position="383"/>
    </location>
    <ligand>
        <name>L-serine</name>
        <dbReference type="ChEBI" id="CHEBI:33384"/>
    </ligand>
</feature>
<evidence type="ECO:0000256" key="2">
    <source>
        <dbReference type="ARBA" id="ARBA00005045"/>
    </source>
</evidence>
<comment type="subcellular location">
    <subcellularLocation>
        <location evidence="1">Cytoplasm</location>
    </subcellularLocation>
</comment>
<dbReference type="EC" id="6.1.1.11" evidence="4 14"/>
<evidence type="ECO:0000256" key="14">
    <source>
        <dbReference type="NCBIfam" id="TIGR00414"/>
    </source>
</evidence>
<keyword evidence="17" id="KW-0175">Coiled coil</keyword>
<evidence type="ECO:0000256" key="8">
    <source>
        <dbReference type="ARBA" id="ARBA00022840"/>
    </source>
</evidence>
<keyword evidence="6" id="KW-0436">Ligase</keyword>
<evidence type="ECO:0000256" key="4">
    <source>
        <dbReference type="ARBA" id="ARBA00012840"/>
    </source>
</evidence>
<comment type="pathway">
    <text evidence="2">Aminoacyl-tRNA biosynthesis; selenocysteinyl-tRNA(Sec) biosynthesis; L-seryl-tRNA(Sec) from L-serine and tRNA(Sec): step 1/1.</text>
</comment>
<comment type="catalytic activity">
    <reaction evidence="13">
        <text>tRNA(Ser) + L-serine + ATP = L-seryl-tRNA(Ser) + AMP + diphosphate + H(+)</text>
        <dbReference type="Rhea" id="RHEA:12292"/>
        <dbReference type="Rhea" id="RHEA-COMP:9669"/>
        <dbReference type="Rhea" id="RHEA-COMP:9703"/>
        <dbReference type="ChEBI" id="CHEBI:15378"/>
        <dbReference type="ChEBI" id="CHEBI:30616"/>
        <dbReference type="ChEBI" id="CHEBI:33019"/>
        <dbReference type="ChEBI" id="CHEBI:33384"/>
        <dbReference type="ChEBI" id="CHEBI:78442"/>
        <dbReference type="ChEBI" id="CHEBI:78533"/>
        <dbReference type="ChEBI" id="CHEBI:456215"/>
        <dbReference type="EC" id="6.1.1.11"/>
    </reaction>
</comment>
<dbReference type="InterPro" id="IPR002314">
    <property type="entry name" value="aa-tRNA-synt_IIb"/>
</dbReference>
<dbReference type="InterPro" id="IPR002317">
    <property type="entry name" value="Ser-tRNA-ligase_type_1"/>
</dbReference>
<evidence type="ECO:0000256" key="10">
    <source>
        <dbReference type="ARBA" id="ARBA00023146"/>
    </source>
</evidence>
<keyword evidence="7" id="KW-0547">Nucleotide-binding</keyword>
<evidence type="ECO:0000256" key="7">
    <source>
        <dbReference type="ARBA" id="ARBA00022741"/>
    </source>
</evidence>
<evidence type="ECO:0000256" key="12">
    <source>
        <dbReference type="ARBA" id="ARBA00047929"/>
    </source>
</evidence>
<feature type="binding site" evidence="15">
    <location>
        <position position="286"/>
    </location>
    <ligand>
        <name>L-serine</name>
        <dbReference type="ChEBI" id="CHEBI:33384"/>
    </ligand>
</feature>
<dbReference type="Pfam" id="PF02403">
    <property type="entry name" value="Seryl_tRNA_N"/>
    <property type="match status" value="1"/>
</dbReference>
<dbReference type="NCBIfam" id="TIGR00414">
    <property type="entry name" value="serS"/>
    <property type="match status" value="1"/>
</dbReference>
<dbReference type="GO" id="GO:0005524">
    <property type="term" value="F:ATP binding"/>
    <property type="evidence" value="ECO:0007669"/>
    <property type="project" value="UniProtKB-KW"/>
</dbReference>
<evidence type="ECO:0000256" key="9">
    <source>
        <dbReference type="ARBA" id="ARBA00022917"/>
    </source>
</evidence>
<dbReference type="SUPFAM" id="SSF46589">
    <property type="entry name" value="tRNA-binding arm"/>
    <property type="match status" value="1"/>
</dbReference>
<keyword evidence="8 16" id="KW-0067">ATP-binding</keyword>
<evidence type="ECO:0000256" key="13">
    <source>
        <dbReference type="ARBA" id="ARBA00048823"/>
    </source>
</evidence>
<sequence>MLDITLLREHPQHVQRALAKRALHIDLAPFLALDEKYRRGTTEVERLRAERRRISREIARQDRADPDATARRAEATELGVRLAALEARLALLAAERQVFLDQLPNLPDADVPTGGKEQNQVIREYGTRPAFDFEAQSHTDLARSLALIDYERGAKLGGTGNWVYRGNGALLEWALLNYFVETHVRDGFELVLPPHLLTYQAGYTAGQFPKFAEDVFAVEQGPDGPQRFLLPTSETALVNLHRDEVLAERELPRKYVAYSPCYRREAGSHRAADRGTLRGHQFNKVEMFQFTRPDASDAAHQELLDRAAALVEALGLHHRITRLAAEDTSASMAKTFDVEVWLPSIDAYVEVSSVSNARDYQARRGNIRYRPADGKPAHVHTLNGSGLATSRLVPALLEQHQQPDGTVTVPAVLRRWLGCEALAPATSQWASRVGG</sequence>
<dbReference type="PANTHER" id="PTHR43697">
    <property type="entry name" value="SERYL-TRNA SYNTHETASE"/>
    <property type="match status" value="1"/>
</dbReference>
<evidence type="ECO:0000313" key="19">
    <source>
        <dbReference type="EMBL" id="TWF82657.1"/>
    </source>
</evidence>
<dbReference type="InterPro" id="IPR015866">
    <property type="entry name" value="Ser-tRNA-synth_1_N"/>
</dbReference>
<feature type="binding site" evidence="16">
    <location>
        <begin position="350"/>
        <end position="353"/>
    </location>
    <ligand>
        <name>ATP</name>
        <dbReference type="ChEBI" id="CHEBI:30616"/>
    </ligand>
</feature>
<keyword evidence="20" id="KW-1185">Reference proteome</keyword>
<keyword evidence="10 19" id="KW-0030">Aminoacyl-tRNA synthetase</keyword>
<feature type="coiled-coil region" evidence="17">
    <location>
        <begin position="37"/>
        <end position="102"/>
    </location>
</feature>
<feature type="domain" description="Aminoacyl-transfer RNA synthetases class-II family profile" evidence="18">
    <location>
        <begin position="171"/>
        <end position="410"/>
    </location>
</feature>
<feature type="binding site" evidence="16">
    <location>
        <begin position="263"/>
        <end position="265"/>
    </location>
    <ligand>
        <name>ATP</name>
        <dbReference type="ChEBI" id="CHEBI:30616"/>
    </ligand>
</feature>
<dbReference type="InterPro" id="IPR042103">
    <property type="entry name" value="SerRS_1_N_sf"/>
</dbReference>
<dbReference type="PRINTS" id="PR00981">
    <property type="entry name" value="TRNASYNTHSER"/>
</dbReference>
<dbReference type="GO" id="GO:0005737">
    <property type="term" value="C:cytoplasm"/>
    <property type="evidence" value="ECO:0007669"/>
    <property type="project" value="UniProtKB-SubCell"/>
</dbReference>
<dbReference type="Proteomes" id="UP000317940">
    <property type="component" value="Unassembled WGS sequence"/>
</dbReference>
<evidence type="ECO:0000256" key="17">
    <source>
        <dbReference type="SAM" id="Coils"/>
    </source>
</evidence>
<keyword evidence="5" id="KW-0963">Cytoplasm</keyword>
<dbReference type="InterPro" id="IPR045864">
    <property type="entry name" value="aa-tRNA-synth_II/BPL/LPL"/>
</dbReference>
<reference evidence="19 20" key="1">
    <citation type="submission" date="2019-06" db="EMBL/GenBank/DDBJ databases">
        <title>Sequencing the genomes of 1000 actinobacteria strains.</title>
        <authorList>
            <person name="Klenk H.-P."/>
        </authorList>
    </citation>
    <scope>NUCLEOTIDE SEQUENCE [LARGE SCALE GENOMIC DNA]</scope>
    <source>
        <strain evidence="19 20">DSM 44826</strain>
    </source>
</reference>
<keyword evidence="9" id="KW-0648">Protein biosynthesis</keyword>
<dbReference type="GO" id="GO:0006434">
    <property type="term" value="P:seryl-tRNA aminoacylation"/>
    <property type="evidence" value="ECO:0007669"/>
    <property type="project" value="UniProtKB-UniRule"/>
</dbReference>
<feature type="binding site" evidence="15">
    <location>
        <position position="263"/>
    </location>
    <ligand>
        <name>L-serine</name>
        <dbReference type="ChEBI" id="CHEBI:33384"/>
    </ligand>
</feature>
<evidence type="ECO:0000256" key="11">
    <source>
        <dbReference type="ARBA" id="ARBA00039158"/>
    </source>
</evidence>
<dbReference type="PROSITE" id="PS50862">
    <property type="entry name" value="AA_TRNA_LIGASE_II"/>
    <property type="match status" value="1"/>
</dbReference>
<dbReference type="InterPro" id="IPR010978">
    <property type="entry name" value="tRNA-bd_arm"/>
</dbReference>
<accession>A0A561T6B6</accession>
<comment type="caution">
    <text evidence="19">The sequence shown here is derived from an EMBL/GenBank/DDBJ whole genome shotgun (WGS) entry which is preliminary data.</text>
</comment>
<dbReference type="RefSeq" id="WP_145909946.1">
    <property type="nucleotide sequence ID" value="NZ_BAAAMZ010000017.1"/>
</dbReference>
<evidence type="ECO:0000256" key="6">
    <source>
        <dbReference type="ARBA" id="ARBA00022598"/>
    </source>
</evidence>
<dbReference type="PANTHER" id="PTHR43697:SF1">
    <property type="entry name" value="SERINE--TRNA LIGASE"/>
    <property type="match status" value="1"/>
</dbReference>
<evidence type="ECO:0000256" key="3">
    <source>
        <dbReference type="ARBA" id="ARBA00010728"/>
    </source>
</evidence>
<evidence type="ECO:0000256" key="1">
    <source>
        <dbReference type="ARBA" id="ARBA00004496"/>
    </source>
</evidence>
<protein>
    <recommendedName>
        <fullName evidence="11 14">Serine--tRNA ligase</fullName>
        <ecNumber evidence="4 14">6.1.1.11</ecNumber>
    </recommendedName>
</protein>
<dbReference type="Gene3D" id="1.10.287.40">
    <property type="entry name" value="Serine-tRNA synthetase, tRNA binding domain"/>
    <property type="match status" value="1"/>
</dbReference>
<dbReference type="AlphaFoldDB" id="A0A561T6B6"/>
<name>A0A561T6B6_9ACTN</name>
<dbReference type="GO" id="GO:0004828">
    <property type="term" value="F:serine-tRNA ligase activity"/>
    <property type="evidence" value="ECO:0007669"/>
    <property type="project" value="UniProtKB-UniRule"/>
</dbReference>
<comment type="similarity">
    <text evidence="3">Belongs to the class-II aminoacyl-tRNA synthetase family. Type-1 seryl-tRNA synthetase subfamily.</text>
</comment>
<organism evidence="19 20">
    <name type="scientific">Kitasatospora viridis</name>
    <dbReference type="NCBI Taxonomy" id="281105"/>
    <lineage>
        <taxon>Bacteria</taxon>
        <taxon>Bacillati</taxon>
        <taxon>Actinomycetota</taxon>
        <taxon>Actinomycetes</taxon>
        <taxon>Kitasatosporales</taxon>
        <taxon>Streptomycetaceae</taxon>
        <taxon>Kitasatospora</taxon>
    </lineage>
</organism>
<dbReference type="EMBL" id="VIWT01000004">
    <property type="protein sequence ID" value="TWF82657.1"/>
    <property type="molecule type" value="Genomic_DNA"/>
</dbReference>
<proteinExistence type="inferred from homology"/>
<evidence type="ECO:0000256" key="16">
    <source>
        <dbReference type="PIRSR" id="PIRSR001529-2"/>
    </source>
</evidence>
<dbReference type="SUPFAM" id="SSF55681">
    <property type="entry name" value="Class II aaRS and biotin synthetases"/>
    <property type="match status" value="1"/>
</dbReference>
<evidence type="ECO:0000259" key="18">
    <source>
        <dbReference type="PROSITE" id="PS50862"/>
    </source>
</evidence>